<evidence type="ECO:0000313" key="2">
    <source>
        <dbReference type="Proteomes" id="UP001519332"/>
    </source>
</evidence>
<comment type="caution">
    <text evidence="1">The sequence shown here is derived from an EMBL/GenBank/DDBJ whole genome shotgun (WGS) entry which is preliminary data.</text>
</comment>
<sequence length="150" mass="16519">MAADDRVSFFVHALALSAAQAAGHVTESPSETQALHQLHDLFAGCDALRIADALGGRDRDMLLLPGSTGKLTLYAVVRMQSDRDMAVFERTRRVRAWGPHPLRGKVRHRTAAVHVLRSWPRGRLPDEAAETVRHALEAEPEEDVRLGLTA</sequence>
<dbReference type="Proteomes" id="UP001519332">
    <property type="component" value="Unassembled WGS sequence"/>
</dbReference>
<keyword evidence="2" id="KW-1185">Reference proteome</keyword>
<organism evidence="1 2">
    <name type="scientific">Kibdelosporangium banguiense</name>
    <dbReference type="NCBI Taxonomy" id="1365924"/>
    <lineage>
        <taxon>Bacteria</taxon>
        <taxon>Bacillati</taxon>
        <taxon>Actinomycetota</taxon>
        <taxon>Actinomycetes</taxon>
        <taxon>Pseudonocardiales</taxon>
        <taxon>Pseudonocardiaceae</taxon>
        <taxon>Kibdelosporangium</taxon>
    </lineage>
</organism>
<accession>A0ABS4TH11</accession>
<dbReference type="EMBL" id="JAGINW010000001">
    <property type="protein sequence ID" value="MBP2323717.1"/>
    <property type="molecule type" value="Genomic_DNA"/>
</dbReference>
<reference evidence="1 2" key="1">
    <citation type="submission" date="2021-03" db="EMBL/GenBank/DDBJ databases">
        <title>Sequencing the genomes of 1000 actinobacteria strains.</title>
        <authorList>
            <person name="Klenk H.-P."/>
        </authorList>
    </citation>
    <scope>NUCLEOTIDE SEQUENCE [LARGE SCALE GENOMIC DNA]</scope>
    <source>
        <strain evidence="1 2">DSM 46670</strain>
    </source>
</reference>
<protein>
    <submittedName>
        <fullName evidence="1">Uncharacterized protein</fullName>
    </submittedName>
</protein>
<proteinExistence type="predicted"/>
<evidence type="ECO:0000313" key="1">
    <source>
        <dbReference type="EMBL" id="MBP2323717.1"/>
    </source>
</evidence>
<name>A0ABS4TH11_9PSEU</name>
<gene>
    <name evidence="1" type="ORF">JOF56_004102</name>
</gene>
<dbReference type="RefSeq" id="WP_209640540.1">
    <property type="nucleotide sequence ID" value="NZ_JAGINW010000001.1"/>
</dbReference>